<dbReference type="AlphaFoldDB" id="A0A0E9W5H3"/>
<organism evidence="1">
    <name type="scientific">Anguilla anguilla</name>
    <name type="common">European freshwater eel</name>
    <name type="synonym">Muraena anguilla</name>
    <dbReference type="NCBI Taxonomy" id="7936"/>
    <lineage>
        <taxon>Eukaryota</taxon>
        <taxon>Metazoa</taxon>
        <taxon>Chordata</taxon>
        <taxon>Craniata</taxon>
        <taxon>Vertebrata</taxon>
        <taxon>Euteleostomi</taxon>
        <taxon>Actinopterygii</taxon>
        <taxon>Neopterygii</taxon>
        <taxon>Teleostei</taxon>
        <taxon>Anguilliformes</taxon>
        <taxon>Anguillidae</taxon>
        <taxon>Anguilla</taxon>
    </lineage>
</organism>
<reference evidence="1" key="2">
    <citation type="journal article" date="2015" name="Fish Shellfish Immunol.">
        <title>Early steps in the European eel (Anguilla anguilla)-Vibrio vulnificus interaction in the gills: Role of the RtxA13 toxin.</title>
        <authorList>
            <person name="Callol A."/>
            <person name="Pajuelo D."/>
            <person name="Ebbesson L."/>
            <person name="Teles M."/>
            <person name="MacKenzie S."/>
            <person name="Amaro C."/>
        </authorList>
    </citation>
    <scope>NUCLEOTIDE SEQUENCE</scope>
</reference>
<dbReference type="EMBL" id="GBXM01022960">
    <property type="protein sequence ID" value="JAH85617.1"/>
    <property type="molecule type" value="Transcribed_RNA"/>
</dbReference>
<reference evidence="1" key="1">
    <citation type="submission" date="2014-11" db="EMBL/GenBank/DDBJ databases">
        <authorList>
            <person name="Amaro Gonzalez C."/>
        </authorList>
    </citation>
    <scope>NUCLEOTIDE SEQUENCE</scope>
</reference>
<sequence length="28" mass="3375">MQRRCFCLHVRIAAFVSEDFKLCQMVNE</sequence>
<accession>A0A0E9W5H3</accession>
<proteinExistence type="predicted"/>
<evidence type="ECO:0000313" key="1">
    <source>
        <dbReference type="EMBL" id="JAH85617.1"/>
    </source>
</evidence>
<name>A0A0E9W5H3_ANGAN</name>
<protein>
    <submittedName>
        <fullName evidence="1">Uncharacterized protein</fullName>
    </submittedName>
</protein>